<evidence type="ECO:0000256" key="1">
    <source>
        <dbReference type="SAM" id="Coils"/>
    </source>
</evidence>
<evidence type="ECO:0000256" key="2">
    <source>
        <dbReference type="SAM" id="MobiDB-lite"/>
    </source>
</evidence>
<feature type="region of interest" description="Disordered" evidence="2">
    <location>
        <begin position="243"/>
        <end position="304"/>
    </location>
</feature>
<keyword evidence="4" id="KW-1185">Reference proteome</keyword>
<feature type="compositionally biased region" description="Basic and acidic residues" evidence="2">
    <location>
        <begin position="287"/>
        <end position="298"/>
    </location>
</feature>
<feature type="compositionally biased region" description="Basic and acidic residues" evidence="2">
    <location>
        <begin position="1"/>
        <end position="12"/>
    </location>
</feature>
<feature type="compositionally biased region" description="Acidic residues" evidence="2">
    <location>
        <begin position="640"/>
        <end position="659"/>
    </location>
</feature>
<dbReference type="PANTHER" id="PTHR33144:SF16">
    <property type="entry name" value="OS02G0129000 PROTEIN"/>
    <property type="match status" value="1"/>
</dbReference>
<dbReference type="EMBL" id="OX451735">
    <property type="protein sequence ID" value="CAI8594707.1"/>
    <property type="molecule type" value="Genomic_DNA"/>
</dbReference>
<accession>A0AAV0ZFL5</accession>
<dbReference type="PANTHER" id="PTHR33144">
    <property type="entry name" value="OS10G0409366 PROTEIN-RELATED"/>
    <property type="match status" value="1"/>
</dbReference>
<gene>
    <name evidence="3" type="ORF">VFH_I154280</name>
</gene>
<feature type="coiled-coil region" evidence="1">
    <location>
        <begin position="509"/>
        <end position="558"/>
    </location>
</feature>
<evidence type="ECO:0000313" key="3">
    <source>
        <dbReference type="EMBL" id="CAI8594707.1"/>
    </source>
</evidence>
<keyword evidence="1" id="KW-0175">Coiled coil</keyword>
<feature type="region of interest" description="Disordered" evidence="2">
    <location>
        <begin position="1"/>
        <end position="26"/>
    </location>
</feature>
<evidence type="ECO:0000313" key="4">
    <source>
        <dbReference type="Proteomes" id="UP001157006"/>
    </source>
</evidence>
<name>A0AAV0ZFL5_VICFA</name>
<organism evidence="3 4">
    <name type="scientific">Vicia faba</name>
    <name type="common">Broad bean</name>
    <name type="synonym">Faba vulgaris</name>
    <dbReference type="NCBI Taxonomy" id="3906"/>
    <lineage>
        <taxon>Eukaryota</taxon>
        <taxon>Viridiplantae</taxon>
        <taxon>Streptophyta</taxon>
        <taxon>Embryophyta</taxon>
        <taxon>Tracheophyta</taxon>
        <taxon>Spermatophyta</taxon>
        <taxon>Magnoliopsida</taxon>
        <taxon>eudicotyledons</taxon>
        <taxon>Gunneridae</taxon>
        <taxon>Pentapetalae</taxon>
        <taxon>rosids</taxon>
        <taxon>fabids</taxon>
        <taxon>Fabales</taxon>
        <taxon>Fabaceae</taxon>
        <taxon>Papilionoideae</taxon>
        <taxon>50 kb inversion clade</taxon>
        <taxon>NPAAA clade</taxon>
        <taxon>Hologalegina</taxon>
        <taxon>IRL clade</taxon>
        <taxon>Fabeae</taxon>
        <taxon>Vicia</taxon>
    </lineage>
</organism>
<dbReference type="InterPro" id="IPR004252">
    <property type="entry name" value="Probable_transposase_24"/>
</dbReference>
<feature type="compositionally biased region" description="Low complexity" evidence="2">
    <location>
        <begin position="255"/>
        <end position="266"/>
    </location>
</feature>
<reference evidence="3 4" key="1">
    <citation type="submission" date="2023-01" db="EMBL/GenBank/DDBJ databases">
        <authorList>
            <person name="Kreplak J."/>
        </authorList>
    </citation>
    <scope>NUCLEOTIDE SEQUENCE [LARGE SCALE GENOMIC DNA]</scope>
</reference>
<dbReference type="Proteomes" id="UP001157006">
    <property type="component" value="Chromosome 1S"/>
</dbReference>
<feature type="compositionally biased region" description="Basic and acidic residues" evidence="2">
    <location>
        <begin position="105"/>
        <end position="127"/>
    </location>
</feature>
<dbReference type="Pfam" id="PF03004">
    <property type="entry name" value="Transposase_24"/>
    <property type="match status" value="1"/>
</dbReference>
<dbReference type="AlphaFoldDB" id="A0AAV0ZFL5"/>
<proteinExistence type="predicted"/>
<sequence length="699" mass="81475">MDNVRSVKDGGSHRRSGRSPTKRFDFPLQVRSSAELTKKVLQHVKKEKIDKLHEMLQGNNRERVQEIIEVVDETPKKGTQQERVQKVDHNLDKETIAKKMEIDKLSQPKVMKDHAHGDKEFVQETPKKRTQVKATKEERPKLLQPQAKEVLAHGNKEVSQGMLKKRIHENLLENNRDKIQKVEKPVARRILISSKNKKPEKSTLSLDTMMSKAECSQKLNRVPKCPSMLIDDYVDLHKSKEMDATKSNNGEKPGSSVNRSSNQNQSKKGTRQESVQNRAKVNEEDEITNREEEKETSQRKTRGKNLCKKIHARTLEERVEVTFNEDFQPIGPSEKVVSDLSLFLGTLARNSTFCPLRYTNWSGMPDDNKNRFWRYTNRKFILSVEARDWIETTVREAWRRYKHKIKKNHFLKYSNMTERLKNRPPNVPIAQFKSLCAYWSKETIQAISENNTRNRAQLKWMHRMGPKNFALTREKVREKEKREPTQSEMFVETRKGNKGKELDVETGKVISQLQEMVEKEEKINALKQAHSEEVSTLRDEFQDKIDRLQNAFKTVIQQCNPQINIESIEDLLGLSHGDANSSPKDIRPQMHSSTSTHAPCHGKQCINEDVEKDDINDEIQEDDINDKIQEDDLNDKIQEDDVDDEFQEDDIDLDDEFQEEDIDGEFQEDDVDEEFMEDDISNEFQEDDLDALLLEDKLE</sequence>
<protein>
    <submittedName>
        <fullName evidence="3">Uncharacterized protein</fullName>
    </submittedName>
</protein>
<feature type="compositionally biased region" description="Basic and acidic residues" evidence="2">
    <location>
        <begin position="626"/>
        <end position="639"/>
    </location>
</feature>
<feature type="region of interest" description="Disordered" evidence="2">
    <location>
        <begin position="105"/>
        <end position="143"/>
    </location>
</feature>
<feature type="region of interest" description="Disordered" evidence="2">
    <location>
        <begin position="626"/>
        <end position="659"/>
    </location>
</feature>
<feature type="region of interest" description="Disordered" evidence="2">
    <location>
        <begin position="581"/>
        <end position="602"/>
    </location>
</feature>